<dbReference type="InterPro" id="IPR055354">
    <property type="entry name" value="DUF7507"/>
</dbReference>
<reference evidence="2" key="1">
    <citation type="submission" date="2019-02" db="EMBL/GenBank/DDBJ databases">
        <authorList>
            <person name="Pothier F.J."/>
        </authorList>
    </citation>
    <scope>NUCLEOTIDE SEQUENCE</scope>
    <source>
        <strain evidence="2">CI-1B</strain>
    </source>
</reference>
<proteinExistence type="predicted"/>
<gene>
    <name evidence="2" type="ORF">CI1B_39070</name>
</gene>
<dbReference type="OrthoDB" id="8100581at2"/>
<name>A0A508TB31_9BRAD</name>
<accession>A0A508TB31</accession>
<dbReference type="RefSeq" id="WP_139861171.1">
    <property type="nucleotide sequence ID" value="NZ_CAADFC020000015.1"/>
</dbReference>
<comment type="caution">
    <text evidence="2">The sequence shown here is derived from an EMBL/GenBank/DDBJ whole genome shotgun (WGS) entry which is preliminary data.</text>
</comment>
<feature type="domain" description="DUF7507" evidence="1">
    <location>
        <begin position="651"/>
        <end position="745"/>
    </location>
</feature>
<dbReference type="AlphaFoldDB" id="A0A508TB31"/>
<evidence type="ECO:0000259" key="1">
    <source>
        <dbReference type="Pfam" id="PF24346"/>
    </source>
</evidence>
<evidence type="ECO:0000313" key="2">
    <source>
        <dbReference type="EMBL" id="VIO72263.1"/>
    </source>
</evidence>
<sequence length="1003" mass="102464">MAVYTFDASTNSFVLVNDSLLSADPSLASFSLATDLADYAPGSTANIAATVGVGDTVTFNVADVAGTAVSGTDQPWTVTDGGAGDLDGVANGVIRTTWAVGMDAAGEAFSLSAIDQTAGVMMTTGFTDSPHTPVQAVVPASLTNGIKFLTGDTNTATGTGIFPSFVTIQNTGVEQGFNTDAAPVQNTGSSPAHNHSLLLGAVPIVTIDGVDYREFRLDLNEQSDPISLDKLQIYAGSAGNLTSLAGLTQLYDMDGGADGKTGGGADVDVSVGLTAWSSGSGHSDYKVLIPNSYFAGTDPGAFIYLYSQFSNADAGFEEWSVGPASPAGKTPDAVVGIDKQISVDGTNWQDVGLYGIAAGSDDAPTLLAGSTVYYKVIITNETMPNASNLDPKLLLAPLTDDPALAFTYQGGDANNNGLIDLGESWTYTASTTAVDGLQPGGNGQLLQIDTVTAVGTVTDANGTTTGTNSDRANYIGVTPKIAIDKVTVDGTLDANGNLVLVDGKGAAGDNLTIIAGENIIWEYKVSNAGDVALSNVTVTDDQPGVMPTSLTSGGFNVGDANQNGLLDTTETWIFTATGTAIDGAYTNKGTASGSFTDDAGHVAAPTASDTSGYTGVNPAIHIEKVTTGVDSVTIVNNVVTPHLATGDGLSFLAGYGVTWTYTVTNAGDVPLSNIAVTDNQPGISPTAVLQADHVHNVGDANNNGLLDLGESWTFTASGTAILGDYSNTGMAGGSFTDTALHTALPTDDDVSSYTGTFTEQGGTLTQGFWGSHTDAWDGSSAKVSNPTNSAFKSGVLSALDINPRHDGNLLLGDSNGDGIANDAHNLLISNTLAASILSSSTTGDARIIMLQQTIAAQLNIDNGKVQPNDMIDEAVMWLTGKGAWSGNGFTVDANNDGIIDSSGGKLAGPAVATSGNAWQKYVDVTNPASIADWNSGKEADGEGLKNALMWWNDGHLVTSTSGQVAYDSNGTSAGGINPATVNLNTMDEFWVSLHQQTSLTGIA</sequence>
<organism evidence="2 3">
    <name type="scientific">Bradyrhizobium ivorense</name>
    <dbReference type="NCBI Taxonomy" id="2511166"/>
    <lineage>
        <taxon>Bacteria</taxon>
        <taxon>Pseudomonadati</taxon>
        <taxon>Pseudomonadota</taxon>
        <taxon>Alphaproteobacteria</taxon>
        <taxon>Hyphomicrobiales</taxon>
        <taxon>Nitrobacteraceae</taxon>
        <taxon>Bradyrhizobium</taxon>
    </lineage>
</organism>
<keyword evidence="3" id="KW-1185">Reference proteome</keyword>
<dbReference type="EMBL" id="CAADFC020000015">
    <property type="protein sequence ID" value="VIO72263.1"/>
    <property type="molecule type" value="Genomic_DNA"/>
</dbReference>
<protein>
    <recommendedName>
        <fullName evidence="1">DUF7507 domain-containing protein</fullName>
    </recommendedName>
</protein>
<dbReference type="Proteomes" id="UP000328092">
    <property type="component" value="Unassembled WGS sequence"/>
</dbReference>
<dbReference type="Pfam" id="PF24346">
    <property type="entry name" value="DUF7507"/>
    <property type="match status" value="1"/>
</dbReference>
<evidence type="ECO:0000313" key="3">
    <source>
        <dbReference type="Proteomes" id="UP000328092"/>
    </source>
</evidence>